<feature type="region of interest" description="Disordered" evidence="2">
    <location>
        <begin position="30"/>
        <end position="53"/>
    </location>
</feature>
<dbReference type="SUPFAM" id="SSF52087">
    <property type="entry name" value="CRAL/TRIO domain"/>
    <property type="match status" value="1"/>
</dbReference>
<feature type="non-terminal residue" evidence="5">
    <location>
        <position position="273"/>
    </location>
</feature>
<dbReference type="SMART" id="SM00516">
    <property type="entry name" value="SEC14"/>
    <property type="match status" value="1"/>
</dbReference>
<dbReference type="PANTHER" id="PTHR22826:SF106">
    <property type="entry name" value="TRIO, ISOFORM A"/>
    <property type="match status" value="1"/>
</dbReference>
<dbReference type="InterPro" id="IPR051336">
    <property type="entry name" value="RhoGEF_Guanine_NuclExch_SF"/>
</dbReference>
<name>A0ABM1MV75_NICVS</name>
<dbReference type="Gene3D" id="3.40.525.10">
    <property type="entry name" value="CRAL-TRIO lipid binding domain"/>
    <property type="match status" value="1"/>
</dbReference>
<accession>A0ABM1MV75</accession>
<keyword evidence="4" id="KW-1185">Reference proteome</keyword>
<dbReference type="Pfam" id="PF13716">
    <property type="entry name" value="CRAL_TRIO_2"/>
    <property type="match status" value="1"/>
</dbReference>
<gene>
    <name evidence="5" type="primary">LOC108564080</name>
</gene>
<organism evidence="4 5">
    <name type="scientific">Nicrophorus vespilloides</name>
    <name type="common">Boreal carrion beetle</name>
    <dbReference type="NCBI Taxonomy" id="110193"/>
    <lineage>
        <taxon>Eukaryota</taxon>
        <taxon>Metazoa</taxon>
        <taxon>Ecdysozoa</taxon>
        <taxon>Arthropoda</taxon>
        <taxon>Hexapoda</taxon>
        <taxon>Insecta</taxon>
        <taxon>Pterygota</taxon>
        <taxon>Neoptera</taxon>
        <taxon>Endopterygota</taxon>
        <taxon>Coleoptera</taxon>
        <taxon>Polyphaga</taxon>
        <taxon>Staphyliniformia</taxon>
        <taxon>Silphidae</taxon>
        <taxon>Nicrophorinae</taxon>
        <taxon>Nicrophorus</taxon>
    </lineage>
</organism>
<feature type="domain" description="CRAL-TRIO" evidence="3">
    <location>
        <begin position="59"/>
        <end position="205"/>
    </location>
</feature>
<proteinExistence type="predicted"/>
<dbReference type="Proteomes" id="UP000695000">
    <property type="component" value="Unplaced"/>
</dbReference>
<dbReference type="GeneID" id="108564080"/>
<dbReference type="PROSITE" id="PS50191">
    <property type="entry name" value="CRAL_TRIO"/>
    <property type="match status" value="1"/>
</dbReference>
<dbReference type="InterPro" id="IPR036865">
    <property type="entry name" value="CRAL-TRIO_dom_sf"/>
</dbReference>
<protein>
    <submittedName>
        <fullName evidence="5">Triple functional domain protein-like</fullName>
    </submittedName>
</protein>
<evidence type="ECO:0000313" key="4">
    <source>
        <dbReference type="Proteomes" id="UP000695000"/>
    </source>
</evidence>
<reference evidence="5" key="1">
    <citation type="submission" date="2025-08" db="UniProtKB">
        <authorList>
            <consortium name="RefSeq"/>
        </authorList>
    </citation>
    <scope>IDENTIFICATION</scope>
    <source>
        <tissue evidence="5">Whole Larva</tissue>
    </source>
</reference>
<sequence>MAGCSGRAEGGKDGLGWARRRPHSWHCSIEGAAYHSPPPPMDRRPHGSGRMDGQRALDLMPLLQERLVILTGGRDRRGGPVLSFPASPRRERAKPEDYKRLLQYLMAIPNDECRSLGFTVLVDMRGSTWSTVKPILKVLHEHFPPGAVHQALIVKPDNFWQKQRTSLGSHKYKFETNMISLEALPKIIDTSQLTSDLEGTLSYDHSCWLETRKAVEEFSWQASDLLDRLDDLQEDLARNDFAEDVSGAKHKIDLHNEMRNKIKKVPLEDVDML</sequence>
<evidence type="ECO:0000256" key="1">
    <source>
        <dbReference type="ARBA" id="ARBA00022658"/>
    </source>
</evidence>
<evidence type="ECO:0000259" key="3">
    <source>
        <dbReference type="PROSITE" id="PS50191"/>
    </source>
</evidence>
<dbReference type="CDD" id="cd00170">
    <property type="entry name" value="SEC14"/>
    <property type="match status" value="1"/>
</dbReference>
<dbReference type="PANTHER" id="PTHR22826">
    <property type="entry name" value="RHO GUANINE EXCHANGE FACTOR-RELATED"/>
    <property type="match status" value="1"/>
</dbReference>
<dbReference type="RefSeq" id="XP_017778475.1">
    <property type="nucleotide sequence ID" value="XM_017922986.1"/>
</dbReference>
<dbReference type="InterPro" id="IPR001251">
    <property type="entry name" value="CRAL-TRIO_dom"/>
</dbReference>
<evidence type="ECO:0000313" key="5">
    <source>
        <dbReference type="RefSeq" id="XP_017778475.1"/>
    </source>
</evidence>
<keyword evidence="1" id="KW-0344">Guanine-nucleotide releasing factor</keyword>
<evidence type="ECO:0000256" key="2">
    <source>
        <dbReference type="SAM" id="MobiDB-lite"/>
    </source>
</evidence>